<evidence type="ECO:0000259" key="1">
    <source>
        <dbReference type="Pfam" id="PF04233"/>
    </source>
</evidence>
<gene>
    <name evidence="2" type="ORF">APY04_0831</name>
</gene>
<feature type="domain" description="Phage head morphogenesis" evidence="1">
    <location>
        <begin position="208"/>
        <end position="338"/>
    </location>
</feature>
<evidence type="ECO:0000313" key="3">
    <source>
        <dbReference type="Proteomes" id="UP000059074"/>
    </source>
</evidence>
<evidence type="ECO:0000313" key="2">
    <source>
        <dbReference type="EMBL" id="KWT70770.1"/>
    </source>
</evidence>
<dbReference type="Pfam" id="PF04233">
    <property type="entry name" value="Phage_Mu_F"/>
    <property type="match status" value="1"/>
</dbReference>
<dbReference type="AlphaFoldDB" id="A0A120CXD1"/>
<dbReference type="EMBL" id="LMTR01000028">
    <property type="protein sequence ID" value="KWT70770.1"/>
    <property type="molecule type" value="Genomic_DNA"/>
</dbReference>
<accession>A0A120CXD1</accession>
<dbReference type="PATRIC" id="fig|121290.4.peg.3527"/>
<keyword evidence="3" id="KW-1185">Reference proteome</keyword>
<organism evidence="2 3">
    <name type="scientific">Hyphomicrobium sulfonivorans</name>
    <dbReference type="NCBI Taxonomy" id="121290"/>
    <lineage>
        <taxon>Bacteria</taxon>
        <taxon>Pseudomonadati</taxon>
        <taxon>Pseudomonadota</taxon>
        <taxon>Alphaproteobacteria</taxon>
        <taxon>Hyphomicrobiales</taxon>
        <taxon>Hyphomicrobiaceae</taxon>
        <taxon>Hyphomicrobium</taxon>
    </lineage>
</organism>
<protein>
    <recommendedName>
        <fullName evidence="1">Phage head morphogenesis domain-containing protein</fullName>
    </recommendedName>
</protein>
<dbReference type="STRING" id="121290.APY04_0831"/>
<comment type="caution">
    <text evidence="2">The sequence shown here is derived from an EMBL/GenBank/DDBJ whole genome shotgun (WGS) entry which is preliminary data.</text>
</comment>
<proteinExistence type="predicted"/>
<name>A0A120CXD1_HYPSL</name>
<dbReference type="RefSeq" id="WP_068459943.1">
    <property type="nucleotide sequence ID" value="NZ_LMTR01000028.1"/>
</dbReference>
<dbReference type="Proteomes" id="UP000059074">
    <property type="component" value="Unassembled WGS sequence"/>
</dbReference>
<sequence>MARRPSLRKQIETLIDAWEPRLKKAFLDSIDDIKTNADMQALLRAIKAKDINAVADALHIERAAFAPYEAALAQAYGAGGATTVAVVQSAARRSGASVVIRFDVRNPRAEQWLNDVSGQRITGRVIPDQLAAIRTVLEDGYAKGNGPRKIARGLIGDWNRATGRRDGGVLGLTNAQAEYVVKARSELLSGSPDDLRNYLTRNRRDRRFDKAIIEAIERGQPLDASTVSRATAAYESRLLQLRSEMVARTETMEAVMASQDEAFRQGLEKSGYSEGAVTRVWRSASDGRVRHTHAAMNGQEVRGLETPFVSPSGARMKFPGDVSLGAGPSEIIGCRCSIEYNIDFSEGVE</sequence>
<reference evidence="2 3" key="1">
    <citation type="submission" date="2015-10" db="EMBL/GenBank/DDBJ databases">
        <title>Transcriptomic analysis of a linuron degrading triple-species bacterial consortium.</title>
        <authorList>
            <person name="Albers P."/>
        </authorList>
    </citation>
    <scope>NUCLEOTIDE SEQUENCE [LARGE SCALE GENOMIC DNA]</scope>
    <source>
        <strain evidence="2 3">WDL6</strain>
    </source>
</reference>
<dbReference type="InterPro" id="IPR006528">
    <property type="entry name" value="Phage_head_morphogenesis_dom"/>
</dbReference>